<dbReference type="SUPFAM" id="SSF57535">
    <property type="entry name" value="Complement control module/SCR domain"/>
    <property type="match status" value="1"/>
</dbReference>
<comment type="caution">
    <text evidence="6">The sequence shown here is derived from an EMBL/GenBank/DDBJ whole genome shotgun (WGS) entry which is preliminary data.</text>
</comment>
<dbReference type="InterPro" id="IPR016186">
    <property type="entry name" value="C-type_lectin-like/link_sf"/>
</dbReference>
<keyword evidence="7" id="KW-1185">Reference proteome</keyword>
<dbReference type="InterPro" id="IPR035976">
    <property type="entry name" value="Sushi/SCR/CCP_sf"/>
</dbReference>
<evidence type="ECO:0000256" key="2">
    <source>
        <dbReference type="ARBA" id="ARBA00023157"/>
    </source>
</evidence>
<reference evidence="6" key="1">
    <citation type="submission" date="2018-11" db="EMBL/GenBank/DDBJ databases">
        <authorList>
            <person name="Alioto T."/>
            <person name="Alioto T."/>
        </authorList>
    </citation>
    <scope>NUCLEOTIDE SEQUENCE</scope>
</reference>
<keyword evidence="2 3" id="KW-1015">Disulfide bond</keyword>
<dbReference type="PROSITE" id="PS50041">
    <property type="entry name" value="C_TYPE_LECTIN_2"/>
    <property type="match status" value="1"/>
</dbReference>
<comment type="caution">
    <text evidence="3">Lacks conserved residue(s) required for the propagation of feature annotation.</text>
</comment>
<dbReference type="EMBL" id="UYJE01007719">
    <property type="protein sequence ID" value="VDI57242.1"/>
    <property type="molecule type" value="Genomic_DNA"/>
</dbReference>
<evidence type="ECO:0000313" key="6">
    <source>
        <dbReference type="EMBL" id="VDI57242.1"/>
    </source>
</evidence>
<dbReference type="PROSITE" id="PS50923">
    <property type="entry name" value="SUSHI"/>
    <property type="match status" value="1"/>
</dbReference>
<dbReference type="Proteomes" id="UP000596742">
    <property type="component" value="Unassembled WGS sequence"/>
</dbReference>
<name>A0A8B6G143_MYTGA</name>
<dbReference type="InterPro" id="IPR000436">
    <property type="entry name" value="Sushi_SCR_CCP_dom"/>
</dbReference>
<feature type="domain" description="Sushi" evidence="5">
    <location>
        <begin position="42"/>
        <end position="95"/>
    </location>
</feature>
<dbReference type="Gene3D" id="2.10.70.10">
    <property type="entry name" value="Complement Module, domain 1"/>
    <property type="match status" value="1"/>
</dbReference>
<dbReference type="Pfam" id="PF00084">
    <property type="entry name" value="Sushi"/>
    <property type="match status" value="1"/>
</dbReference>
<evidence type="ECO:0000313" key="7">
    <source>
        <dbReference type="Proteomes" id="UP000596742"/>
    </source>
</evidence>
<accession>A0A8B6G143</accession>
<dbReference type="AlphaFoldDB" id="A0A8B6G143"/>
<organism evidence="6 7">
    <name type="scientific">Mytilus galloprovincialis</name>
    <name type="common">Mediterranean mussel</name>
    <dbReference type="NCBI Taxonomy" id="29158"/>
    <lineage>
        <taxon>Eukaryota</taxon>
        <taxon>Metazoa</taxon>
        <taxon>Spiralia</taxon>
        <taxon>Lophotrochozoa</taxon>
        <taxon>Mollusca</taxon>
        <taxon>Bivalvia</taxon>
        <taxon>Autobranchia</taxon>
        <taxon>Pteriomorphia</taxon>
        <taxon>Mytilida</taxon>
        <taxon>Mytiloidea</taxon>
        <taxon>Mytilidae</taxon>
        <taxon>Mytilinae</taxon>
        <taxon>Mytilus</taxon>
    </lineage>
</organism>
<evidence type="ECO:0000259" key="4">
    <source>
        <dbReference type="PROSITE" id="PS50041"/>
    </source>
</evidence>
<sequence length="236" mass="26647">MKSIILTMTAMLGMYFVPAIKMKRNRCHKRPNLVECPLSLPRGCDKWNLTVTTNNTYVGSRGIVKCPAGHSLIGNANISCSEDGVWRPINAICVSNVHEVNEAYVRSFRGSTYILVKDFVLFRQAKESCSSMCGSLIEINNKEENTFIISAIQELGLFFPFIGLEFKNGGSYVWQSGNTTESNMFDNWANKVFPEGGSCVYIDSRPNTYKWRDSSEDSCNYTKHFNYICESSFDLP</sequence>
<feature type="domain" description="C-type lectin" evidence="4">
    <location>
        <begin position="108"/>
        <end position="213"/>
    </location>
</feature>
<dbReference type="OrthoDB" id="6127264at2759"/>
<gene>
    <name evidence="6" type="ORF">MGAL_10B021279</name>
</gene>
<evidence type="ECO:0000259" key="5">
    <source>
        <dbReference type="PROSITE" id="PS50923"/>
    </source>
</evidence>
<dbReference type="SMART" id="SM00034">
    <property type="entry name" value="CLECT"/>
    <property type="match status" value="1"/>
</dbReference>
<keyword evidence="1" id="KW-0732">Signal</keyword>
<dbReference type="CDD" id="cd00033">
    <property type="entry name" value="CCP"/>
    <property type="match status" value="1"/>
</dbReference>
<feature type="disulfide bond" evidence="3">
    <location>
        <begin position="66"/>
        <end position="93"/>
    </location>
</feature>
<dbReference type="InterPro" id="IPR001304">
    <property type="entry name" value="C-type_lectin-like"/>
</dbReference>
<dbReference type="Pfam" id="PF00059">
    <property type="entry name" value="Lectin_C"/>
    <property type="match status" value="1"/>
</dbReference>
<dbReference type="InterPro" id="IPR016187">
    <property type="entry name" value="CTDL_fold"/>
</dbReference>
<keyword evidence="3" id="KW-0768">Sushi</keyword>
<evidence type="ECO:0008006" key="8">
    <source>
        <dbReference type="Google" id="ProtNLM"/>
    </source>
</evidence>
<evidence type="ECO:0000256" key="3">
    <source>
        <dbReference type="PROSITE-ProRule" id="PRU00302"/>
    </source>
</evidence>
<dbReference type="CDD" id="cd00037">
    <property type="entry name" value="CLECT"/>
    <property type="match status" value="1"/>
</dbReference>
<dbReference type="SUPFAM" id="SSF56436">
    <property type="entry name" value="C-type lectin-like"/>
    <property type="match status" value="1"/>
</dbReference>
<protein>
    <recommendedName>
        <fullName evidence="8">C-type lectin domain-containing protein</fullName>
    </recommendedName>
</protein>
<evidence type="ECO:0000256" key="1">
    <source>
        <dbReference type="ARBA" id="ARBA00022729"/>
    </source>
</evidence>
<proteinExistence type="predicted"/>
<dbReference type="Gene3D" id="3.10.100.10">
    <property type="entry name" value="Mannose-Binding Protein A, subunit A"/>
    <property type="match status" value="1"/>
</dbReference>